<dbReference type="GO" id="GO:0004497">
    <property type="term" value="F:monooxygenase activity"/>
    <property type="evidence" value="ECO:0007669"/>
    <property type="project" value="UniProtKB-ARBA"/>
</dbReference>
<dbReference type="SUPFAM" id="SSF50022">
    <property type="entry name" value="ISP domain"/>
    <property type="match status" value="1"/>
</dbReference>
<evidence type="ECO:0000256" key="1">
    <source>
        <dbReference type="ARBA" id="ARBA00022714"/>
    </source>
</evidence>
<keyword evidence="1" id="KW-0001">2Fe-2S</keyword>
<dbReference type="GO" id="GO:0008942">
    <property type="term" value="F:nitrite reductase [NAD(P)H] activity"/>
    <property type="evidence" value="ECO:0007669"/>
    <property type="project" value="InterPro"/>
</dbReference>
<organism evidence="8 9">
    <name type="scientific">Nocardioides zeae</name>
    <dbReference type="NCBI Taxonomy" id="1457234"/>
    <lineage>
        <taxon>Bacteria</taxon>
        <taxon>Bacillati</taxon>
        <taxon>Actinomycetota</taxon>
        <taxon>Actinomycetes</taxon>
        <taxon>Propionibacteriales</taxon>
        <taxon>Nocardioidaceae</taxon>
        <taxon>Nocardioides</taxon>
    </lineage>
</organism>
<evidence type="ECO:0000256" key="2">
    <source>
        <dbReference type="ARBA" id="ARBA00022723"/>
    </source>
</evidence>
<dbReference type="PANTHER" id="PTHR40562:SF1">
    <property type="entry name" value="NITRITE REDUCTASE (NADH) SMALL SUBUNIT"/>
    <property type="match status" value="1"/>
</dbReference>
<sequence>MGGQEWRPVCRVVELEVERGATALVHGQAVALFRLADDTVHALGNHDPFAHASVMARGIVGSRDGVPFVASPAHRHSFDLRSGRCLEDETVGVPAYEVQVVEGVVLVGGRKQDARSEASERPARRTG</sequence>
<dbReference type="InterPro" id="IPR017881">
    <property type="entry name" value="NirD"/>
</dbReference>
<evidence type="ECO:0000313" key="8">
    <source>
        <dbReference type="EMBL" id="NEN80535.1"/>
    </source>
</evidence>
<dbReference type="PROSITE" id="PS51296">
    <property type="entry name" value="RIESKE"/>
    <property type="match status" value="1"/>
</dbReference>
<comment type="caution">
    <text evidence="8">The sequence shown here is derived from an EMBL/GenBank/DDBJ whole genome shotgun (WGS) entry which is preliminary data.</text>
</comment>
<dbReference type="AlphaFoldDB" id="A0A6P0HUS4"/>
<accession>A0A6P0HUS4</accession>
<dbReference type="PROSITE" id="PS51300">
    <property type="entry name" value="NIRD"/>
    <property type="match status" value="1"/>
</dbReference>
<reference evidence="8 9" key="1">
    <citation type="journal article" date="2014" name="Int. J. Syst. Evol. Microbiol.">
        <title>Nocardioides zeae sp. nov., isolated from the stem of Zea mays.</title>
        <authorList>
            <person name="Glaeser S.P."/>
            <person name="McInroy J.A."/>
            <person name="Busse H.J."/>
            <person name="Kampfer P."/>
        </authorList>
    </citation>
    <scope>NUCLEOTIDE SEQUENCE [LARGE SCALE GENOMIC DNA]</scope>
    <source>
        <strain evidence="8 9">JCM 30728</strain>
    </source>
</reference>
<dbReference type="GO" id="GO:0046872">
    <property type="term" value="F:metal ion binding"/>
    <property type="evidence" value="ECO:0007669"/>
    <property type="project" value="UniProtKB-KW"/>
</dbReference>
<keyword evidence="6" id="KW-0534">Nitrate assimilation</keyword>
<dbReference type="InterPro" id="IPR017941">
    <property type="entry name" value="Rieske_2Fe-2S"/>
</dbReference>
<keyword evidence="9" id="KW-1185">Reference proteome</keyword>
<evidence type="ECO:0000313" key="9">
    <source>
        <dbReference type="Proteomes" id="UP000468687"/>
    </source>
</evidence>
<keyword evidence="5" id="KW-0411">Iron-sulfur</keyword>
<dbReference type="EMBL" id="JAAGXA010000022">
    <property type="protein sequence ID" value="NEN80535.1"/>
    <property type="molecule type" value="Genomic_DNA"/>
</dbReference>
<protein>
    <submittedName>
        <fullName evidence="8">Nitrite reductase small subunit NirD</fullName>
    </submittedName>
</protein>
<name>A0A6P0HUS4_9ACTN</name>
<dbReference type="GO" id="GO:0051537">
    <property type="term" value="F:2 iron, 2 sulfur cluster binding"/>
    <property type="evidence" value="ECO:0007669"/>
    <property type="project" value="UniProtKB-KW"/>
</dbReference>
<dbReference type="RefSeq" id="WP_163774508.1">
    <property type="nucleotide sequence ID" value="NZ_JAAGXA010000022.1"/>
</dbReference>
<dbReference type="Proteomes" id="UP000468687">
    <property type="component" value="Unassembled WGS sequence"/>
</dbReference>
<keyword evidence="3" id="KW-0560">Oxidoreductase</keyword>
<evidence type="ECO:0000256" key="5">
    <source>
        <dbReference type="ARBA" id="ARBA00023014"/>
    </source>
</evidence>
<evidence type="ECO:0000256" key="4">
    <source>
        <dbReference type="ARBA" id="ARBA00023004"/>
    </source>
</evidence>
<dbReference type="InterPro" id="IPR012748">
    <property type="entry name" value="Rieske-like_NirD"/>
</dbReference>
<keyword evidence="4" id="KW-0408">Iron</keyword>
<evidence type="ECO:0000259" key="7">
    <source>
        <dbReference type="PROSITE" id="PS51296"/>
    </source>
</evidence>
<proteinExistence type="predicted"/>
<dbReference type="GO" id="GO:0016705">
    <property type="term" value="F:oxidoreductase activity, acting on paired donors, with incorporation or reduction of molecular oxygen"/>
    <property type="evidence" value="ECO:0007669"/>
    <property type="project" value="UniProtKB-ARBA"/>
</dbReference>
<gene>
    <name evidence="8" type="primary">nirD</name>
    <name evidence="8" type="ORF">G3T38_19980</name>
</gene>
<dbReference type="CDD" id="cd03529">
    <property type="entry name" value="Rieske_NirD"/>
    <property type="match status" value="1"/>
</dbReference>
<evidence type="ECO:0000256" key="3">
    <source>
        <dbReference type="ARBA" id="ARBA00023002"/>
    </source>
</evidence>
<feature type="domain" description="Rieske" evidence="7">
    <location>
        <begin position="6"/>
        <end position="107"/>
    </location>
</feature>
<dbReference type="PANTHER" id="PTHR40562">
    <property type="match status" value="1"/>
</dbReference>
<evidence type="ECO:0000256" key="6">
    <source>
        <dbReference type="ARBA" id="ARBA00023063"/>
    </source>
</evidence>
<dbReference type="Pfam" id="PF13806">
    <property type="entry name" value="Rieske_2"/>
    <property type="match status" value="1"/>
</dbReference>
<dbReference type="Gene3D" id="2.102.10.10">
    <property type="entry name" value="Rieske [2Fe-2S] iron-sulphur domain"/>
    <property type="match status" value="1"/>
</dbReference>
<keyword evidence="2" id="KW-0479">Metal-binding</keyword>
<dbReference type="InterPro" id="IPR036922">
    <property type="entry name" value="Rieske_2Fe-2S_sf"/>
</dbReference>
<dbReference type="GO" id="GO:0042128">
    <property type="term" value="P:nitrate assimilation"/>
    <property type="evidence" value="ECO:0007669"/>
    <property type="project" value="UniProtKB-KW"/>
</dbReference>
<dbReference type="NCBIfam" id="TIGR02378">
    <property type="entry name" value="nirD_assim_sml"/>
    <property type="match status" value="1"/>
</dbReference>